<dbReference type="Gene3D" id="3.40.1800.30">
    <property type="match status" value="1"/>
</dbReference>
<keyword evidence="7" id="KW-0805">Transcription regulation</keyword>
<keyword evidence="6" id="KW-0862">Zinc</keyword>
<accession>A0A5E4QQK1</accession>
<keyword evidence="8" id="KW-0238">DNA-binding</keyword>
<protein>
    <recommendedName>
        <fullName evidence="16">Histone deacetylase complex subunit SAP30 Sin3 binding domain-containing protein</fullName>
    </recommendedName>
</protein>
<dbReference type="Pfam" id="PF13867">
    <property type="entry name" value="SAP30_Sin3_bdg"/>
    <property type="match status" value="1"/>
</dbReference>
<sequence length="181" mass="20959">MIQRDSEMNNGFSTEEDSRSNSDQTCCLLDDSNRCRRIAGNAAYSKRIQRTVAQKKLRLNIDLQARHTYICDYHKAMIQCARTKQRRSNESEDDSNEGELDSLEVDWSQLQLATLRRYNKHFKLPGCARPALNKAQLVEAIQKHFKYLPVNEKEIVTYFIYMVKTNGNKLDHKNGINAAPM</sequence>
<evidence type="ECO:0000256" key="4">
    <source>
        <dbReference type="ARBA" id="ARBA00022723"/>
    </source>
</evidence>
<feature type="region of interest" description="Disordered" evidence="11">
    <location>
        <begin position="1"/>
        <end position="24"/>
    </location>
</feature>
<evidence type="ECO:0000256" key="6">
    <source>
        <dbReference type="ARBA" id="ARBA00022833"/>
    </source>
</evidence>
<evidence type="ECO:0000259" key="13">
    <source>
        <dbReference type="Pfam" id="PF13867"/>
    </source>
</evidence>
<evidence type="ECO:0000256" key="5">
    <source>
        <dbReference type="ARBA" id="ARBA00022771"/>
    </source>
</evidence>
<dbReference type="GO" id="GO:0006355">
    <property type="term" value="P:regulation of DNA-templated transcription"/>
    <property type="evidence" value="ECO:0007669"/>
    <property type="project" value="TreeGrafter"/>
</dbReference>
<comment type="similarity">
    <text evidence="2">Belongs to the SAP30 family.</text>
</comment>
<evidence type="ECO:0000256" key="11">
    <source>
        <dbReference type="SAM" id="MobiDB-lite"/>
    </source>
</evidence>
<organism evidence="14 15">
    <name type="scientific">Leptidea sinapis</name>
    <dbReference type="NCBI Taxonomy" id="189913"/>
    <lineage>
        <taxon>Eukaryota</taxon>
        <taxon>Metazoa</taxon>
        <taxon>Ecdysozoa</taxon>
        <taxon>Arthropoda</taxon>
        <taxon>Hexapoda</taxon>
        <taxon>Insecta</taxon>
        <taxon>Pterygota</taxon>
        <taxon>Neoptera</taxon>
        <taxon>Endopterygota</taxon>
        <taxon>Lepidoptera</taxon>
        <taxon>Glossata</taxon>
        <taxon>Ditrysia</taxon>
        <taxon>Papilionoidea</taxon>
        <taxon>Pieridae</taxon>
        <taxon>Dismorphiinae</taxon>
        <taxon>Leptidea</taxon>
    </lineage>
</organism>
<evidence type="ECO:0000256" key="10">
    <source>
        <dbReference type="ARBA" id="ARBA00023242"/>
    </source>
</evidence>
<keyword evidence="15" id="KW-1185">Reference proteome</keyword>
<evidence type="ECO:0008006" key="16">
    <source>
        <dbReference type="Google" id="ProtNLM"/>
    </source>
</evidence>
<dbReference type="PANTHER" id="PTHR13286">
    <property type="entry name" value="SAP30"/>
    <property type="match status" value="1"/>
</dbReference>
<keyword evidence="5" id="KW-0863">Zinc-finger</keyword>
<dbReference type="InterPro" id="IPR038291">
    <property type="entry name" value="SAP30_C_sf"/>
</dbReference>
<dbReference type="Proteomes" id="UP000324832">
    <property type="component" value="Unassembled WGS sequence"/>
</dbReference>
<evidence type="ECO:0000256" key="9">
    <source>
        <dbReference type="ARBA" id="ARBA00023163"/>
    </source>
</evidence>
<evidence type="ECO:0000256" key="1">
    <source>
        <dbReference type="ARBA" id="ARBA00004123"/>
    </source>
</evidence>
<feature type="domain" description="Histone deacetylase complex subunit SAP30 zinc-finger" evidence="12">
    <location>
        <begin position="22"/>
        <end position="93"/>
    </location>
</feature>
<comment type="subcellular location">
    <subcellularLocation>
        <location evidence="1">Nucleus</location>
    </subcellularLocation>
</comment>
<dbReference type="Gene3D" id="6.10.160.20">
    <property type="match status" value="1"/>
</dbReference>
<gene>
    <name evidence="14" type="ORF">LSINAPIS_LOCUS10889</name>
</gene>
<dbReference type="InterPro" id="IPR024145">
    <property type="entry name" value="His_deAcase_SAP30/SAP30L"/>
</dbReference>
<evidence type="ECO:0000259" key="12">
    <source>
        <dbReference type="Pfam" id="PF13866"/>
    </source>
</evidence>
<keyword evidence="10" id="KW-0539">Nucleus</keyword>
<evidence type="ECO:0000313" key="14">
    <source>
        <dbReference type="EMBL" id="VVD00197.1"/>
    </source>
</evidence>
<name>A0A5E4QQK1_9NEOP</name>
<dbReference type="GO" id="GO:0003712">
    <property type="term" value="F:transcription coregulator activity"/>
    <property type="evidence" value="ECO:0007669"/>
    <property type="project" value="TreeGrafter"/>
</dbReference>
<dbReference type="GO" id="GO:0003677">
    <property type="term" value="F:DNA binding"/>
    <property type="evidence" value="ECO:0007669"/>
    <property type="project" value="UniProtKB-KW"/>
</dbReference>
<evidence type="ECO:0000256" key="3">
    <source>
        <dbReference type="ARBA" id="ARBA00022491"/>
    </source>
</evidence>
<dbReference type="InterPro" id="IPR025718">
    <property type="entry name" value="SAP30_Sin3-bd"/>
</dbReference>
<evidence type="ECO:0000313" key="15">
    <source>
        <dbReference type="Proteomes" id="UP000324832"/>
    </source>
</evidence>
<dbReference type="GO" id="GO:0000118">
    <property type="term" value="C:histone deacetylase complex"/>
    <property type="evidence" value="ECO:0007669"/>
    <property type="project" value="TreeGrafter"/>
</dbReference>
<evidence type="ECO:0000256" key="8">
    <source>
        <dbReference type="ARBA" id="ARBA00023125"/>
    </source>
</evidence>
<dbReference type="GO" id="GO:0008270">
    <property type="term" value="F:zinc ion binding"/>
    <property type="evidence" value="ECO:0007669"/>
    <property type="project" value="UniProtKB-KW"/>
</dbReference>
<reference evidence="14 15" key="1">
    <citation type="submission" date="2017-07" db="EMBL/GenBank/DDBJ databases">
        <authorList>
            <person name="Talla V."/>
            <person name="Backstrom N."/>
        </authorList>
    </citation>
    <scope>NUCLEOTIDE SEQUENCE [LARGE SCALE GENOMIC DNA]</scope>
</reference>
<keyword evidence="4" id="KW-0479">Metal-binding</keyword>
<keyword evidence="3" id="KW-0678">Repressor</keyword>
<dbReference type="Pfam" id="PF13866">
    <property type="entry name" value="zf-SAP30"/>
    <property type="match status" value="1"/>
</dbReference>
<feature type="domain" description="Histone deacetylase complex subunit SAP30 Sin3 binding" evidence="13">
    <location>
        <begin position="110"/>
        <end position="164"/>
    </location>
</feature>
<keyword evidence="9" id="KW-0804">Transcription</keyword>
<dbReference type="EMBL" id="FZQP02004523">
    <property type="protein sequence ID" value="VVD00197.1"/>
    <property type="molecule type" value="Genomic_DNA"/>
</dbReference>
<proteinExistence type="inferred from homology"/>
<evidence type="ECO:0000256" key="7">
    <source>
        <dbReference type="ARBA" id="ARBA00023015"/>
    </source>
</evidence>
<evidence type="ECO:0000256" key="2">
    <source>
        <dbReference type="ARBA" id="ARBA00006283"/>
    </source>
</evidence>
<dbReference type="InterPro" id="IPR025717">
    <property type="entry name" value="SAP30_zn-finger"/>
</dbReference>
<dbReference type="AlphaFoldDB" id="A0A5E4QQK1"/>
<dbReference type="PANTHER" id="PTHR13286:SF6">
    <property type="entry name" value="HISTONE DEACETYLASE COMPLEX SUBUNIT SAP30L-RELATED"/>
    <property type="match status" value="1"/>
</dbReference>
<dbReference type="OrthoDB" id="510958at2759"/>